<dbReference type="Proteomes" id="UP000325577">
    <property type="component" value="Linkage Group LG8"/>
</dbReference>
<gene>
    <name evidence="1" type="ORF">F0562_017053</name>
</gene>
<accession>A0A5J4ZFG6</accession>
<keyword evidence="2" id="KW-1185">Reference proteome</keyword>
<evidence type="ECO:0000313" key="1">
    <source>
        <dbReference type="EMBL" id="KAA8516749.1"/>
    </source>
</evidence>
<proteinExistence type="predicted"/>
<sequence length="79" mass="8529">MMARRWLWREIVGAEGDDTVMGRSTVVEIEARSTVVMVERDGDCEAVMVEEDDGCGGAMAMRWSGAMGDDVLVVMAGGD</sequence>
<reference evidence="1 2" key="1">
    <citation type="submission" date="2019-09" db="EMBL/GenBank/DDBJ databases">
        <title>A chromosome-level genome assembly of the Chinese tupelo Nyssa sinensis.</title>
        <authorList>
            <person name="Yang X."/>
            <person name="Kang M."/>
            <person name="Yang Y."/>
            <person name="Xiong H."/>
            <person name="Wang M."/>
            <person name="Zhang Z."/>
            <person name="Wang Z."/>
            <person name="Wu H."/>
            <person name="Ma T."/>
            <person name="Liu J."/>
            <person name="Xi Z."/>
        </authorList>
    </citation>
    <scope>NUCLEOTIDE SEQUENCE [LARGE SCALE GENOMIC DNA]</scope>
    <source>
        <strain evidence="1">J267</strain>
        <tissue evidence="1">Leaf</tissue>
    </source>
</reference>
<evidence type="ECO:0000313" key="2">
    <source>
        <dbReference type="Proteomes" id="UP000325577"/>
    </source>
</evidence>
<protein>
    <submittedName>
        <fullName evidence="1">Uncharacterized protein</fullName>
    </submittedName>
</protein>
<dbReference type="AlphaFoldDB" id="A0A5J4ZFG6"/>
<dbReference type="EMBL" id="CM018051">
    <property type="protein sequence ID" value="KAA8516749.1"/>
    <property type="molecule type" value="Genomic_DNA"/>
</dbReference>
<organism evidence="1 2">
    <name type="scientific">Nyssa sinensis</name>
    <dbReference type="NCBI Taxonomy" id="561372"/>
    <lineage>
        <taxon>Eukaryota</taxon>
        <taxon>Viridiplantae</taxon>
        <taxon>Streptophyta</taxon>
        <taxon>Embryophyta</taxon>
        <taxon>Tracheophyta</taxon>
        <taxon>Spermatophyta</taxon>
        <taxon>Magnoliopsida</taxon>
        <taxon>eudicotyledons</taxon>
        <taxon>Gunneridae</taxon>
        <taxon>Pentapetalae</taxon>
        <taxon>asterids</taxon>
        <taxon>Cornales</taxon>
        <taxon>Nyssaceae</taxon>
        <taxon>Nyssa</taxon>
    </lineage>
</organism>
<name>A0A5J4ZFG6_9ASTE</name>